<dbReference type="GeneTree" id="ENSGT00940000178595"/>
<dbReference type="Proteomes" id="UP000264840">
    <property type="component" value="Unplaced"/>
</dbReference>
<reference evidence="1" key="1">
    <citation type="submission" date="2025-08" db="UniProtKB">
        <authorList>
            <consortium name="Ensembl"/>
        </authorList>
    </citation>
    <scope>IDENTIFICATION</scope>
</reference>
<dbReference type="AlphaFoldDB" id="A0A3Q2WYG3"/>
<name>A0A3Q2WYG3_HAPBU</name>
<organism evidence="1 2">
    <name type="scientific">Haplochromis burtoni</name>
    <name type="common">Burton's mouthbrooder</name>
    <name type="synonym">Chromis burtoni</name>
    <dbReference type="NCBI Taxonomy" id="8153"/>
    <lineage>
        <taxon>Eukaryota</taxon>
        <taxon>Metazoa</taxon>
        <taxon>Chordata</taxon>
        <taxon>Craniata</taxon>
        <taxon>Vertebrata</taxon>
        <taxon>Euteleostomi</taxon>
        <taxon>Actinopterygii</taxon>
        <taxon>Neopterygii</taxon>
        <taxon>Teleostei</taxon>
        <taxon>Neoteleostei</taxon>
        <taxon>Acanthomorphata</taxon>
        <taxon>Ovalentaria</taxon>
        <taxon>Cichlomorphae</taxon>
        <taxon>Cichliformes</taxon>
        <taxon>Cichlidae</taxon>
        <taxon>African cichlids</taxon>
        <taxon>Pseudocrenilabrinae</taxon>
        <taxon>Haplochromini</taxon>
        <taxon>Haplochromis</taxon>
    </lineage>
</organism>
<dbReference type="Ensembl" id="ENSHBUT00000000615.1">
    <property type="protein sequence ID" value="ENSHBUP00000027514.1"/>
    <property type="gene ID" value="ENSHBUG00000010744.1"/>
</dbReference>
<proteinExistence type="predicted"/>
<accession>A0A3Q2WYG3</accession>
<evidence type="ECO:0000313" key="1">
    <source>
        <dbReference type="Ensembl" id="ENSHBUP00000027514.1"/>
    </source>
</evidence>
<keyword evidence="2" id="KW-1185">Reference proteome</keyword>
<protein>
    <submittedName>
        <fullName evidence="1">Uncharacterized protein</fullName>
    </submittedName>
</protein>
<reference evidence="1" key="2">
    <citation type="submission" date="2025-09" db="UniProtKB">
        <authorList>
            <consortium name="Ensembl"/>
        </authorList>
    </citation>
    <scope>IDENTIFICATION</scope>
</reference>
<evidence type="ECO:0000313" key="2">
    <source>
        <dbReference type="Proteomes" id="UP000264840"/>
    </source>
</evidence>
<sequence length="119" mass="13023">MLQSVDLITREVIPALMMNCTMVLKVLNILSEVCGAVTQQTGSHQGSDLMEKSAENVQVNVQTLDSIPTEKVINNTFVPQLLHGHINEFASHLCGRSILQESFARGLEASSTFSPFFTS</sequence>